<reference evidence="1 2" key="1">
    <citation type="submission" date="2020-09" db="EMBL/GenBank/DDBJ databases">
        <title>De no assembly of potato wild relative species, Solanum commersonii.</title>
        <authorList>
            <person name="Cho K."/>
        </authorList>
    </citation>
    <scope>NUCLEOTIDE SEQUENCE [LARGE SCALE GENOMIC DNA]</scope>
    <source>
        <strain evidence="1">LZ3.2</strain>
        <tissue evidence="1">Leaf</tissue>
    </source>
</reference>
<sequence>MVPLDVTKTKRLETQHEDVLTLFERHTRNDCIIANCQVEKDYPLNPFSIALLLNIEEPKKDDVPLMRTSVAPIGMTSPIKS</sequence>
<dbReference type="AlphaFoldDB" id="A0A9J5WMF9"/>
<gene>
    <name evidence="1" type="ORF">H5410_057239</name>
</gene>
<evidence type="ECO:0000313" key="2">
    <source>
        <dbReference type="Proteomes" id="UP000824120"/>
    </source>
</evidence>
<keyword evidence="2" id="KW-1185">Reference proteome</keyword>
<protein>
    <submittedName>
        <fullName evidence="1">Uncharacterized protein</fullName>
    </submittedName>
</protein>
<comment type="caution">
    <text evidence="1">The sequence shown here is derived from an EMBL/GenBank/DDBJ whole genome shotgun (WGS) entry which is preliminary data.</text>
</comment>
<evidence type="ECO:0000313" key="1">
    <source>
        <dbReference type="EMBL" id="KAG5577105.1"/>
    </source>
</evidence>
<proteinExistence type="predicted"/>
<dbReference type="EMBL" id="JACXVP010000011">
    <property type="protein sequence ID" value="KAG5577105.1"/>
    <property type="molecule type" value="Genomic_DNA"/>
</dbReference>
<dbReference type="Proteomes" id="UP000824120">
    <property type="component" value="Chromosome 11"/>
</dbReference>
<accession>A0A9J5WMF9</accession>
<organism evidence="1 2">
    <name type="scientific">Solanum commersonii</name>
    <name type="common">Commerson's wild potato</name>
    <name type="synonym">Commerson's nightshade</name>
    <dbReference type="NCBI Taxonomy" id="4109"/>
    <lineage>
        <taxon>Eukaryota</taxon>
        <taxon>Viridiplantae</taxon>
        <taxon>Streptophyta</taxon>
        <taxon>Embryophyta</taxon>
        <taxon>Tracheophyta</taxon>
        <taxon>Spermatophyta</taxon>
        <taxon>Magnoliopsida</taxon>
        <taxon>eudicotyledons</taxon>
        <taxon>Gunneridae</taxon>
        <taxon>Pentapetalae</taxon>
        <taxon>asterids</taxon>
        <taxon>lamiids</taxon>
        <taxon>Solanales</taxon>
        <taxon>Solanaceae</taxon>
        <taxon>Solanoideae</taxon>
        <taxon>Solaneae</taxon>
        <taxon>Solanum</taxon>
    </lineage>
</organism>
<name>A0A9J5WMF9_SOLCO</name>